<comment type="pathway">
    <text evidence="2 18">Amino-acid biosynthesis; L-threonine biosynthesis; L-threonine from L-aspartate: step 3/5.</text>
</comment>
<dbReference type="PANTHER" id="PTHR43331">
    <property type="entry name" value="HOMOSERINE DEHYDROGENASE"/>
    <property type="match status" value="1"/>
</dbReference>
<evidence type="ECO:0000256" key="2">
    <source>
        <dbReference type="ARBA" id="ARBA00005056"/>
    </source>
</evidence>
<dbReference type="Proteomes" id="UP000628775">
    <property type="component" value="Unassembled WGS sequence"/>
</dbReference>
<keyword evidence="14 18" id="KW-0486">Methionine biosynthesis</keyword>
<keyword evidence="10 17" id="KW-0521">NADP</keyword>
<dbReference type="GO" id="GO:0050661">
    <property type="term" value="F:NADP binding"/>
    <property type="evidence" value="ECO:0007669"/>
    <property type="project" value="InterPro"/>
</dbReference>
<dbReference type="FunFam" id="3.40.50.720:FF:000062">
    <property type="entry name" value="Homoserine dehydrogenase"/>
    <property type="match status" value="1"/>
</dbReference>
<organism evidence="21 22">
    <name type="scientific">Pullulanibacillus camelliae</name>
    <dbReference type="NCBI Taxonomy" id="1707096"/>
    <lineage>
        <taxon>Bacteria</taxon>
        <taxon>Bacillati</taxon>
        <taxon>Bacillota</taxon>
        <taxon>Bacilli</taxon>
        <taxon>Bacillales</taxon>
        <taxon>Sporolactobacillaceae</taxon>
        <taxon>Pullulanibacillus</taxon>
    </lineage>
</organism>
<dbReference type="Gene3D" id="3.30.360.10">
    <property type="entry name" value="Dihydrodipicolinate Reductase, domain 2"/>
    <property type="match status" value="1"/>
</dbReference>
<evidence type="ECO:0000256" key="18">
    <source>
        <dbReference type="RuleBase" id="RU000579"/>
    </source>
</evidence>
<evidence type="ECO:0000256" key="10">
    <source>
        <dbReference type="ARBA" id="ARBA00022857"/>
    </source>
</evidence>
<evidence type="ECO:0000256" key="6">
    <source>
        <dbReference type="ARBA" id="ARBA00013376"/>
    </source>
</evidence>
<gene>
    <name evidence="21" type="primary">hom</name>
    <name evidence="21" type="ORF">GCM10011391_19130</name>
</gene>
<evidence type="ECO:0000256" key="7">
    <source>
        <dbReference type="ARBA" id="ARBA00022605"/>
    </source>
</evidence>
<proteinExistence type="inferred from homology"/>
<keyword evidence="11 18" id="KW-0560">Oxidoreductase</keyword>
<comment type="catalytic activity">
    <reaction evidence="15">
        <text>L-homoserine + NADP(+) = L-aspartate 4-semialdehyde + NADPH + H(+)</text>
        <dbReference type="Rhea" id="RHEA:15761"/>
        <dbReference type="ChEBI" id="CHEBI:15378"/>
        <dbReference type="ChEBI" id="CHEBI:57476"/>
        <dbReference type="ChEBI" id="CHEBI:57783"/>
        <dbReference type="ChEBI" id="CHEBI:58349"/>
        <dbReference type="ChEBI" id="CHEBI:537519"/>
        <dbReference type="EC" id="1.1.1.3"/>
    </reaction>
    <physiologicalReaction direction="right-to-left" evidence="15">
        <dbReference type="Rhea" id="RHEA:15763"/>
    </physiologicalReaction>
</comment>
<dbReference type="SUPFAM" id="SSF55347">
    <property type="entry name" value="Glyceraldehyde-3-phosphate dehydrogenase-like, C-terminal domain"/>
    <property type="match status" value="1"/>
</dbReference>
<evidence type="ECO:0000256" key="16">
    <source>
        <dbReference type="PIRSR" id="PIRSR000098-1"/>
    </source>
</evidence>
<evidence type="ECO:0000256" key="12">
    <source>
        <dbReference type="ARBA" id="ARBA00023027"/>
    </source>
</evidence>
<evidence type="ECO:0000259" key="20">
    <source>
        <dbReference type="PROSITE" id="PS51671"/>
    </source>
</evidence>
<reference evidence="21" key="2">
    <citation type="submission" date="2020-09" db="EMBL/GenBank/DDBJ databases">
        <authorList>
            <person name="Sun Q."/>
            <person name="Zhou Y."/>
        </authorList>
    </citation>
    <scope>NUCLEOTIDE SEQUENCE</scope>
    <source>
        <strain evidence="21">CGMCC 1.15371</strain>
    </source>
</reference>
<evidence type="ECO:0000256" key="14">
    <source>
        <dbReference type="ARBA" id="ARBA00023167"/>
    </source>
</evidence>
<dbReference type="EMBL" id="BMIR01000007">
    <property type="protein sequence ID" value="GGE40528.1"/>
    <property type="molecule type" value="Genomic_DNA"/>
</dbReference>
<evidence type="ECO:0000256" key="19">
    <source>
        <dbReference type="RuleBase" id="RU004171"/>
    </source>
</evidence>
<keyword evidence="12" id="KW-0520">NAD</keyword>
<keyword evidence="8 18" id="KW-0791">Threonine biosynthesis</keyword>
<evidence type="ECO:0000256" key="17">
    <source>
        <dbReference type="PIRSR" id="PIRSR000098-2"/>
    </source>
</evidence>
<keyword evidence="13" id="KW-0915">Sodium</keyword>
<reference evidence="21" key="1">
    <citation type="journal article" date="2014" name="Int. J. Syst. Evol. Microbiol.">
        <title>Complete genome sequence of Corynebacterium casei LMG S-19264T (=DSM 44701T), isolated from a smear-ripened cheese.</title>
        <authorList>
            <consortium name="US DOE Joint Genome Institute (JGI-PGF)"/>
            <person name="Walter F."/>
            <person name="Albersmeier A."/>
            <person name="Kalinowski J."/>
            <person name="Ruckert C."/>
        </authorList>
    </citation>
    <scope>NUCLEOTIDE SEQUENCE</scope>
    <source>
        <strain evidence="21">CGMCC 1.15371</strain>
    </source>
</reference>
<dbReference type="InterPro" id="IPR002912">
    <property type="entry name" value="ACT_dom"/>
</dbReference>
<feature type="binding site" evidence="17">
    <location>
        <begin position="9"/>
        <end position="16"/>
    </location>
    <ligand>
        <name>NADP(+)</name>
        <dbReference type="ChEBI" id="CHEBI:58349"/>
    </ligand>
</feature>
<keyword evidence="9" id="KW-0479">Metal-binding</keyword>
<dbReference type="PROSITE" id="PS51671">
    <property type="entry name" value="ACT"/>
    <property type="match status" value="1"/>
</dbReference>
<evidence type="ECO:0000313" key="22">
    <source>
        <dbReference type="Proteomes" id="UP000628775"/>
    </source>
</evidence>
<evidence type="ECO:0000256" key="3">
    <source>
        <dbReference type="ARBA" id="ARBA00005062"/>
    </source>
</evidence>
<dbReference type="Pfam" id="PF00742">
    <property type="entry name" value="Homoserine_dh"/>
    <property type="match status" value="1"/>
</dbReference>
<dbReference type="NCBIfam" id="NF004976">
    <property type="entry name" value="PRK06349.1"/>
    <property type="match status" value="1"/>
</dbReference>
<evidence type="ECO:0000256" key="9">
    <source>
        <dbReference type="ARBA" id="ARBA00022723"/>
    </source>
</evidence>
<evidence type="ECO:0000256" key="13">
    <source>
        <dbReference type="ARBA" id="ARBA00023053"/>
    </source>
</evidence>
<dbReference type="CDD" id="cd04881">
    <property type="entry name" value="ACT_HSDH-Hom"/>
    <property type="match status" value="1"/>
</dbReference>
<dbReference type="GO" id="GO:0004412">
    <property type="term" value="F:homoserine dehydrogenase activity"/>
    <property type="evidence" value="ECO:0007669"/>
    <property type="project" value="UniProtKB-EC"/>
</dbReference>
<dbReference type="Pfam" id="PF01842">
    <property type="entry name" value="ACT"/>
    <property type="match status" value="1"/>
</dbReference>
<dbReference type="EC" id="1.1.1.3" evidence="5 18"/>
<keyword evidence="7 18" id="KW-0028">Amino-acid biosynthesis</keyword>
<dbReference type="GO" id="GO:0046872">
    <property type="term" value="F:metal ion binding"/>
    <property type="evidence" value="ECO:0007669"/>
    <property type="project" value="UniProtKB-KW"/>
</dbReference>
<feature type="domain" description="ACT" evidence="20">
    <location>
        <begin position="350"/>
        <end position="426"/>
    </location>
</feature>
<dbReference type="InterPro" id="IPR016204">
    <property type="entry name" value="HDH"/>
</dbReference>
<dbReference type="Gene3D" id="3.40.50.720">
    <property type="entry name" value="NAD(P)-binding Rossmann-like Domain"/>
    <property type="match status" value="1"/>
</dbReference>
<evidence type="ECO:0000313" key="21">
    <source>
        <dbReference type="EMBL" id="GGE40528.1"/>
    </source>
</evidence>
<evidence type="ECO:0000256" key="1">
    <source>
        <dbReference type="ARBA" id="ARBA00001920"/>
    </source>
</evidence>
<dbReference type="UniPathway" id="UPA00051">
    <property type="reaction ID" value="UER00465"/>
</dbReference>
<dbReference type="SUPFAM" id="SSF51735">
    <property type="entry name" value="NAD(P)-binding Rossmann-fold domains"/>
    <property type="match status" value="1"/>
</dbReference>
<dbReference type="Pfam" id="PF03447">
    <property type="entry name" value="NAD_binding_3"/>
    <property type="match status" value="1"/>
</dbReference>
<evidence type="ECO:0000256" key="8">
    <source>
        <dbReference type="ARBA" id="ARBA00022697"/>
    </source>
</evidence>
<keyword evidence="22" id="KW-1185">Reference proteome</keyword>
<dbReference type="GO" id="GO:0009086">
    <property type="term" value="P:methionine biosynthetic process"/>
    <property type="evidence" value="ECO:0007669"/>
    <property type="project" value="UniProtKB-KW"/>
</dbReference>
<comment type="similarity">
    <text evidence="4 19">Belongs to the homoserine dehydrogenase family.</text>
</comment>
<evidence type="ECO:0000256" key="15">
    <source>
        <dbReference type="ARBA" id="ARBA00048841"/>
    </source>
</evidence>
<feature type="binding site" evidence="17">
    <location>
        <position position="105"/>
    </location>
    <ligand>
        <name>NADPH</name>
        <dbReference type="ChEBI" id="CHEBI:57783"/>
    </ligand>
</feature>
<dbReference type="InterPro" id="IPR019811">
    <property type="entry name" value="HDH_CS"/>
</dbReference>
<dbReference type="InterPro" id="IPR036291">
    <property type="entry name" value="NAD(P)-bd_dom_sf"/>
</dbReference>
<dbReference type="UniPathway" id="UPA00050">
    <property type="reaction ID" value="UER00063"/>
</dbReference>
<dbReference type="RefSeq" id="WP_188692732.1">
    <property type="nucleotide sequence ID" value="NZ_BMIR01000007.1"/>
</dbReference>
<dbReference type="InterPro" id="IPR045865">
    <property type="entry name" value="ACT-like_dom_sf"/>
</dbReference>
<name>A0A8J2YH43_9BACL</name>
<comment type="caution">
    <text evidence="21">The sequence shown here is derived from an EMBL/GenBank/DDBJ whole genome shotgun (WGS) entry which is preliminary data.</text>
</comment>
<evidence type="ECO:0000256" key="11">
    <source>
        <dbReference type="ARBA" id="ARBA00023002"/>
    </source>
</evidence>
<dbReference type="PROSITE" id="PS01042">
    <property type="entry name" value="HOMOSER_DHGENASE"/>
    <property type="match status" value="1"/>
</dbReference>
<feature type="active site" description="Proton donor" evidence="16">
    <location>
        <position position="205"/>
    </location>
</feature>
<evidence type="ECO:0000256" key="4">
    <source>
        <dbReference type="ARBA" id="ARBA00006753"/>
    </source>
</evidence>
<accession>A0A8J2YH43</accession>
<dbReference type="Gene3D" id="3.30.70.260">
    <property type="match status" value="1"/>
</dbReference>
<protein>
    <recommendedName>
        <fullName evidence="6 18">Homoserine dehydrogenase</fullName>
        <ecNumber evidence="5 18">1.1.1.3</ecNumber>
    </recommendedName>
</protein>
<comment type="pathway">
    <text evidence="3 18">Amino-acid biosynthesis; L-methionine biosynthesis via de novo pathway; L-homoserine from L-aspartate: step 3/3.</text>
</comment>
<dbReference type="PIRSF" id="PIRSF000098">
    <property type="entry name" value="Homoser_dehydrog"/>
    <property type="match status" value="1"/>
</dbReference>
<dbReference type="InterPro" id="IPR005106">
    <property type="entry name" value="Asp/hSer_DH_NAD-bd"/>
</dbReference>
<comment type="cofactor">
    <cofactor evidence="1">
        <name>a metal cation</name>
        <dbReference type="ChEBI" id="CHEBI:25213"/>
    </cofactor>
</comment>
<dbReference type="AlphaFoldDB" id="A0A8J2YH43"/>
<dbReference type="SUPFAM" id="SSF55021">
    <property type="entry name" value="ACT-like"/>
    <property type="match status" value="1"/>
</dbReference>
<dbReference type="PANTHER" id="PTHR43331:SF1">
    <property type="entry name" value="HOMOSERINE DEHYDROGENASE"/>
    <property type="match status" value="1"/>
</dbReference>
<dbReference type="FunFam" id="3.30.360.10:FF:000005">
    <property type="entry name" value="Homoserine dehydrogenase"/>
    <property type="match status" value="1"/>
</dbReference>
<evidence type="ECO:0000256" key="5">
    <source>
        <dbReference type="ARBA" id="ARBA00013213"/>
    </source>
</evidence>
<dbReference type="GO" id="GO:0009088">
    <property type="term" value="P:threonine biosynthetic process"/>
    <property type="evidence" value="ECO:0007669"/>
    <property type="project" value="UniProtKB-UniPathway"/>
</dbReference>
<sequence length="430" mass="47093">MKQINVGLLGFGTVGSGVYRILNQHEEELKQRANATIKIKKILVNDIEKKRAVEVDQHVFTQSVDEVIADPDIDVVIEVMGGISEARDYILSALRHQKHVVTANKDLLALYSGELLTTAAENQCDLYYEASVAGGIPIIRSLVGGLASDRITKMMGIVNGTTNYILTRMTKEGADYQSVLEDAQALGFAESDPTGDVEGLDAARKMVILSTLGFSMKFELDHVTTEGISQITAQDIDYAKRLGYTIKLLGIAQHDACGVEISVQPSLLPNDHPLSSVNNEYNAVYIYGEAIGETMFYGPGAGQLPTATAVVSDLISVIQNKHMGVNGQGVVLPHNPTRLKSDKEIYSKYFLRFQLKDEAGAFSKVTALLGKYQMSIEKLIQHPLEQQQGVAEIVMTTHRTNRQAVNDVLSELQSLDVVYDVLSGYRIEGE</sequence>
<feature type="binding site" evidence="17">
    <location>
        <position position="190"/>
    </location>
    <ligand>
        <name>L-homoserine</name>
        <dbReference type="ChEBI" id="CHEBI:57476"/>
    </ligand>
</feature>
<dbReference type="InterPro" id="IPR001342">
    <property type="entry name" value="HDH_cat"/>
</dbReference>